<feature type="transmembrane region" description="Helical" evidence="2">
    <location>
        <begin position="376"/>
        <end position="398"/>
    </location>
</feature>
<dbReference type="PANTHER" id="PTHR11161:SF0">
    <property type="entry name" value="O-ACYLTRANSFERASE LIKE PROTEIN"/>
    <property type="match status" value="1"/>
</dbReference>
<evidence type="ECO:0000313" key="4">
    <source>
        <dbReference type="EMBL" id="VVC99837.1"/>
    </source>
</evidence>
<feature type="transmembrane region" description="Helical" evidence="2">
    <location>
        <begin position="960"/>
        <end position="980"/>
    </location>
</feature>
<dbReference type="SMART" id="SM00703">
    <property type="entry name" value="NRF"/>
    <property type="match status" value="1"/>
</dbReference>
<dbReference type="AlphaFoldDB" id="A0A5E4QSF5"/>
<keyword evidence="2" id="KW-1133">Transmembrane helix</keyword>
<dbReference type="GO" id="GO:0016747">
    <property type="term" value="F:acyltransferase activity, transferring groups other than amino-acyl groups"/>
    <property type="evidence" value="ECO:0007669"/>
    <property type="project" value="InterPro"/>
</dbReference>
<feature type="transmembrane region" description="Helical" evidence="2">
    <location>
        <begin position="655"/>
        <end position="680"/>
    </location>
</feature>
<keyword evidence="2" id="KW-0472">Membrane</keyword>
<evidence type="ECO:0000313" key="5">
    <source>
        <dbReference type="Proteomes" id="UP000324832"/>
    </source>
</evidence>
<name>A0A5E4QSF5_9NEOP</name>
<reference evidence="4 5" key="1">
    <citation type="submission" date="2017-07" db="EMBL/GenBank/DDBJ databases">
        <authorList>
            <person name="Talla V."/>
            <person name="Backstrom N."/>
        </authorList>
    </citation>
    <scope>NUCLEOTIDE SEQUENCE [LARGE SCALE GENOMIC DNA]</scope>
</reference>
<feature type="transmembrane region" description="Helical" evidence="2">
    <location>
        <begin position="422"/>
        <end position="445"/>
    </location>
</feature>
<gene>
    <name evidence="4" type="ORF">LSINAPIS_LOCUS10622</name>
</gene>
<evidence type="ECO:0000256" key="1">
    <source>
        <dbReference type="SAM" id="MobiDB-lite"/>
    </source>
</evidence>
<feature type="region of interest" description="Disordered" evidence="1">
    <location>
        <begin position="1073"/>
        <end position="1118"/>
    </location>
</feature>
<protein>
    <recommendedName>
        <fullName evidence="3">Nose resistant-to-fluoxetine protein N-terminal domain-containing protein</fullName>
    </recommendedName>
</protein>
<keyword evidence="2" id="KW-0812">Transmembrane</keyword>
<feature type="compositionally biased region" description="Basic and acidic residues" evidence="1">
    <location>
        <begin position="1109"/>
        <end position="1118"/>
    </location>
</feature>
<dbReference type="InterPro" id="IPR006621">
    <property type="entry name" value="Nose-resist-to-fluoxetine_N"/>
</dbReference>
<feature type="transmembrane region" description="Helical" evidence="2">
    <location>
        <begin position="457"/>
        <end position="478"/>
    </location>
</feature>
<dbReference type="InterPro" id="IPR052728">
    <property type="entry name" value="O2_lipid_transport_reg"/>
</dbReference>
<sequence length="1118" mass="128048">MQNDRRLEDYCSARIQCASNMSGIILIALVATAMADLSNEFDEELYKRVLDPEQCRIQLNYLANNDSALLMKYAGNTVDMGNYYECLEIHKNMEYSNVTIDGKYCVVGAMINKTRLEANTDNQWPIDHNDLILNDNITQILKDYETKHSRIKKIFGTNVDTSIEPIGNVVFKLAICIPKVCTTREAVEGLFINFTSVGFDFKDDFCRLPNDKPWISGDYVAISILSLIGFLVVMGTVYEIWYLKNTKKIWDTGLFRWLTRIVYVVGGNWTFLLFTDANCEWDRRISVGLIKSLHLFYLHRVLRMFPVLAFVVLMEATLFNHISDGPFWERVAKNSENCKRQWWLALLHFQNYGNLENMLHLLSPLVLFWVLNGKRLLGWGALIIATLLTMTAATIYNFEQNFSSTMLSQRNLNDHLLNYMEYYYVNTLTRASPFLVGMIYGYMLHLLRNKKLNISQVFHFCAYLFISLLIAILITVLIDFPIANLLKLILSKVVDAGARTPKGILKGNLRDIGNYHQCLSIRQDALDMTFEGKYCLINVPLNQEFDIPSNEWPIFDPDTLKMDGYLELLEQNELKDSQLRNALSIGPDILGSTSRLGNDNTTFQNLALKLAICIPKVCTTHEAINSILNITSYGFVYEDNMCRLPNDRHWVAGDYVAIVLFSVIGFLIVVSTSYDLYHLFYLKRSTKRMHPLRLFSAYLNMANLLRSSGKPGTLECLDGIRAHAIIWVVLGHTFYIIPYVGANMIDIAESLLMNLHKFYLGRLLRMFPILAIVILFEVSLYNRISDGGFWYIAGENVHKCRAFWWTTLLHIQNFVNPHQACLGVTWYLAIDVQLHLISPLVLFWLLRGSKRSSWSALIIGLTVSLLVATLYIFLVDSTNDYYAQYYVNVLTRSPPFFVGMIIGYILRIYRNKKVKMSRVISAFFTLVAVGMTYLMLYLNYLHTQPDWEENQTSSKLIDAFSRAIWAASLGWIIFVCVNGYGGPINWFLCLEIWKIPAKVSYGMYLVHYSMMIAYYASAFDPVYFTVGSALFRFVGFLSLTIILAILVTALIDYPIAMLFKPLLDIKPPHQKPLIKESQENTDGQNNTPPLASNGGNVNQAFEPDENENDEKSVDKSKQ</sequence>
<dbReference type="EMBL" id="FZQP02004356">
    <property type="protein sequence ID" value="VVC99837.1"/>
    <property type="molecule type" value="Genomic_DNA"/>
</dbReference>
<feature type="transmembrane region" description="Helical" evidence="2">
    <location>
        <begin position="720"/>
        <end position="742"/>
    </location>
</feature>
<dbReference type="Pfam" id="PF01757">
    <property type="entry name" value="Acyl_transf_3"/>
    <property type="match status" value="1"/>
</dbReference>
<feature type="transmembrane region" description="Helical" evidence="2">
    <location>
        <begin position="824"/>
        <end position="846"/>
    </location>
</feature>
<feature type="transmembrane region" description="Helical" evidence="2">
    <location>
        <begin position="853"/>
        <end position="873"/>
    </location>
</feature>
<dbReference type="InterPro" id="IPR002656">
    <property type="entry name" value="Acyl_transf_3_dom"/>
</dbReference>
<feature type="domain" description="Nose resistant-to-fluoxetine protein N-terminal" evidence="3">
    <location>
        <begin position="475"/>
        <end position="644"/>
    </location>
</feature>
<feature type="compositionally biased region" description="Polar residues" evidence="1">
    <location>
        <begin position="1080"/>
        <end position="1099"/>
    </location>
</feature>
<feature type="transmembrane region" description="Helical" evidence="2">
    <location>
        <begin position="1001"/>
        <end position="1017"/>
    </location>
</feature>
<evidence type="ECO:0000256" key="2">
    <source>
        <dbReference type="SAM" id="Phobius"/>
    </source>
</evidence>
<dbReference type="PANTHER" id="PTHR11161">
    <property type="entry name" value="O-ACYLTRANSFERASE"/>
    <property type="match status" value="1"/>
</dbReference>
<feature type="transmembrane region" description="Helical" evidence="2">
    <location>
        <begin position="763"/>
        <end position="781"/>
    </location>
</feature>
<dbReference type="Pfam" id="PF20146">
    <property type="entry name" value="NRF"/>
    <property type="match status" value="2"/>
</dbReference>
<feature type="transmembrane region" description="Helical" evidence="2">
    <location>
        <begin position="261"/>
        <end position="281"/>
    </location>
</feature>
<evidence type="ECO:0000259" key="3">
    <source>
        <dbReference type="SMART" id="SM00703"/>
    </source>
</evidence>
<feature type="transmembrane region" description="Helical" evidence="2">
    <location>
        <begin position="219"/>
        <end position="241"/>
    </location>
</feature>
<feature type="transmembrane region" description="Helical" evidence="2">
    <location>
        <begin position="1029"/>
        <end position="1051"/>
    </location>
</feature>
<accession>A0A5E4QSF5</accession>
<keyword evidence="5" id="KW-1185">Reference proteome</keyword>
<dbReference type="Proteomes" id="UP000324832">
    <property type="component" value="Unassembled WGS sequence"/>
</dbReference>
<feature type="transmembrane region" description="Helical" evidence="2">
    <location>
        <begin position="301"/>
        <end position="322"/>
    </location>
</feature>
<organism evidence="4 5">
    <name type="scientific">Leptidea sinapis</name>
    <dbReference type="NCBI Taxonomy" id="189913"/>
    <lineage>
        <taxon>Eukaryota</taxon>
        <taxon>Metazoa</taxon>
        <taxon>Ecdysozoa</taxon>
        <taxon>Arthropoda</taxon>
        <taxon>Hexapoda</taxon>
        <taxon>Insecta</taxon>
        <taxon>Pterygota</taxon>
        <taxon>Neoptera</taxon>
        <taxon>Endopterygota</taxon>
        <taxon>Lepidoptera</taxon>
        <taxon>Glossata</taxon>
        <taxon>Ditrysia</taxon>
        <taxon>Papilionoidea</taxon>
        <taxon>Pieridae</taxon>
        <taxon>Dismorphiinae</taxon>
        <taxon>Leptidea</taxon>
    </lineage>
</organism>
<feature type="transmembrane region" description="Helical" evidence="2">
    <location>
        <begin position="885"/>
        <end position="907"/>
    </location>
</feature>
<proteinExistence type="predicted"/>
<feature type="transmembrane region" description="Helical" evidence="2">
    <location>
        <begin position="919"/>
        <end position="940"/>
    </location>
</feature>